<organism evidence="2 3">
    <name type="scientific">Micromonas commoda (strain RCC299 / NOUM17 / CCMP2709)</name>
    <name type="common">Picoplanktonic green alga</name>
    <dbReference type="NCBI Taxonomy" id="296587"/>
    <lineage>
        <taxon>Eukaryota</taxon>
        <taxon>Viridiplantae</taxon>
        <taxon>Chlorophyta</taxon>
        <taxon>Mamiellophyceae</taxon>
        <taxon>Mamiellales</taxon>
        <taxon>Mamiellaceae</taxon>
        <taxon>Micromonas</taxon>
    </lineage>
</organism>
<feature type="region of interest" description="Disordered" evidence="1">
    <location>
        <begin position="1"/>
        <end position="149"/>
    </location>
</feature>
<feature type="compositionally biased region" description="Basic and acidic residues" evidence="1">
    <location>
        <begin position="129"/>
        <end position="149"/>
    </location>
</feature>
<sequence>MRAERDDRDPFATTFPVDDSLVPKPTLGDFAKVAPPTVSPIPPPPLPPPPVRTAVRAADDETSDAAASTATTSPFAGTTTTPPARPADDYADFDAHSPLNLSSLGLDDGYGAARSPDARSPDGASMEPARGRTYRDDLADRIWEDSRYR</sequence>
<evidence type="ECO:0000313" key="2">
    <source>
        <dbReference type="EMBL" id="ACO66195.1"/>
    </source>
</evidence>
<dbReference type="GeneID" id="8247359"/>
<gene>
    <name evidence="2" type="ORF">MICPUN_109163</name>
</gene>
<evidence type="ECO:0000313" key="3">
    <source>
        <dbReference type="Proteomes" id="UP000002009"/>
    </source>
</evidence>
<keyword evidence="3" id="KW-1185">Reference proteome</keyword>
<accession>C1EE95</accession>
<reference evidence="2 3" key="1">
    <citation type="journal article" date="2009" name="Science">
        <title>Green evolution and dynamic adaptations revealed by genomes of the marine picoeukaryotes Micromonas.</title>
        <authorList>
            <person name="Worden A.Z."/>
            <person name="Lee J.H."/>
            <person name="Mock T."/>
            <person name="Rouze P."/>
            <person name="Simmons M.P."/>
            <person name="Aerts A.L."/>
            <person name="Allen A.E."/>
            <person name="Cuvelier M.L."/>
            <person name="Derelle E."/>
            <person name="Everett M.V."/>
            <person name="Foulon E."/>
            <person name="Grimwood J."/>
            <person name="Gundlach H."/>
            <person name="Henrissat B."/>
            <person name="Napoli C."/>
            <person name="McDonald S.M."/>
            <person name="Parker M.S."/>
            <person name="Rombauts S."/>
            <person name="Salamov A."/>
            <person name="Von Dassow P."/>
            <person name="Badger J.H."/>
            <person name="Coutinho P.M."/>
            <person name="Demir E."/>
            <person name="Dubchak I."/>
            <person name="Gentemann C."/>
            <person name="Eikrem W."/>
            <person name="Gready J.E."/>
            <person name="John U."/>
            <person name="Lanier W."/>
            <person name="Lindquist E.A."/>
            <person name="Lucas S."/>
            <person name="Mayer K.F."/>
            <person name="Moreau H."/>
            <person name="Not F."/>
            <person name="Otillar R."/>
            <person name="Panaud O."/>
            <person name="Pangilinan J."/>
            <person name="Paulsen I."/>
            <person name="Piegu B."/>
            <person name="Poliakov A."/>
            <person name="Robbens S."/>
            <person name="Schmutz J."/>
            <person name="Toulza E."/>
            <person name="Wyss T."/>
            <person name="Zelensky A."/>
            <person name="Zhou K."/>
            <person name="Armbrust E.V."/>
            <person name="Bhattacharya D."/>
            <person name="Goodenough U.W."/>
            <person name="Van de Peer Y."/>
            <person name="Grigoriev I.V."/>
        </authorList>
    </citation>
    <scope>NUCLEOTIDE SEQUENCE [LARGE SCALE GENOMIC DNA]</scope>
    <source>
        <strain evidence="3">RCC299 / NOUM17</strain>
    </source>
</reference>
<feature type="compositionally biased region" description="Pro residues" evidence="1">
    <location>
        <begin position="37"/>
        <end position="51"/>
    </location>
</feature>
<name>C1EE95_MICCC</name>
<feature type="compositionally biased region" description="Low complexity" evidence="1">
    <location>
        <begin position="64"/>
        <end position="82"/>
    </location>
</feature>
<dbReference type="KEGG" id="mis:MICPUN_109163"/>
<dbReference type="InParanoid" id="C1EE95"/>
<dbReference type="EMBL" id="CP001330">
    <property type="protein sequence ID" value="ACO66195.1"/>
    <property type="molecule type" value="Genomic_DNA"/>
</dbReference>
<dbReference type="AlphaFoldDB" id="C1EE95"/>
<protein>
    <submittedName>
        <fullName evidence="2">Uncharacterized protein</fullName>
    </submittedName>
</protein>
<feature type="compositionally biased region" description="Basic and acidic residues" evidence="1">
    <location>
        <begin position="1"/>
        <end position="10"/>
    </location>
</feature>
<dbReference type="RefSeq" id="XP_002504937.1">
    <property type="nucleotide sequence ID" value="XM_002504891.1"/>
</dbReference>
<dbReference type="Proteomes" id="UP000002009">
    <property type="component" value="Chromosome 11"/>
</dbReference>
<evidence type="ECO:0000256" key="1">
    <source>
        <dbReference type="SAM" id="MobiDB-lite"/>
    </source>
</evidence>
<proteinExistence type="predicted"/>